<dbReference type="SUPFAM" id="SSF55869">
    <property type="entry name" value="DNA topoisomerase I domain"/>
    <property type="match status" value="1"/>
</dbReference>
<dbReference type="Pfam" id="PF21338">
    <property type="entry name" value="Top1B_N_bact"/>
    <property type="match status" value="1"/>
</dbReference>
<name>A0ABU2Q7B7_9ACTN</name>
<feature type="non-terminal residue" evidence="2">
    <location>
        <position position="83"/>
    </location>
</feature>
<evidence type="ECO:0000259" key="1">
    <source>
        <dbReference type="Pfam" id="PF21338"/>
    </source>
</evidence>
<keyword evidence="3" id="KW-1185">Reference proteome</keyword>
<sequence length="83" mass="9382">MRLRHSVVDGPGLRRVRRGCGFGYRDEDGVAIADSTTLQRIEDLVIPPACRKVWICPHPNGHIQAVGTDAAGRRQYIYHSQWQ</sequence>
<gene>
    <name evidence="2" type="ORF">RM705_35410</name>
</gene>
<reference evidence="3" key="1">
    <citation type="submission" date="2023-07" db="EMBL/GenBank/DDBJ databases">
        <title>30 novel species of actinomycetes from the DSMZ collection.</title>
        <authorList>
            <person name="Nouioui I."/>
        </authorList>
    </citation>
    <scope>NUCLEOTIDE SEQUENCE [LARGE SCALE GENOMIC DNA]</scope>
    <source>
        <strain evidence="3">DSM 41636</strain>
    </source>
</reference>
<feature type="domain" description="DNA topoisomerase IB N-terminal" evidence="1">
    <location>
        <begin position="21"/>
        <end position="69"/>
    </location>
</feature>
<protein>
    <submittedName>
        <fullName evidence="2">DNA topoisomerase IB</fullName>
    </submittedName>
</protein>
<evidence type="ECO:0000313" key="2">
    <source>
        <dbReference type="EMBL" id="MDT0399952.1"/>
    </source>
</evidence>
<comment type="caution">
    <text evidence="2">The sequence shown here is derived from an EMBL/GenBank/DDBJ whole genome shotgun (WGS) entry which is preliminary data.</text>
</comment>
<dbReference type="InterPro" id="IPR049331">
    <property type="entry name" value="Top1B_N_bact"/>
</dbReference>
<dbReference type="EMBL" id="JAVRFA010000215">
    <property type="protein sequence ID" value="MDT0399952.1"/>
    <property type="molecule type" value="Genomic_DNA"/>
</dbReference>
<organism evidence="2 3">
    <name type="scientific">Streptomyces edwardsiae</name>
    <dbReference type="NCBI Taxonomy" id="3075527"/>
    <lineage>
        <taxon>Bacteria</taxon>
        <taxon>Bacillati</taxon>
        <taxon>Actinomycetota</taxon>
        <taxon>Actinomycetes</taxon>
        <taxon>Kitasatosporales</taxon>
        <taxon>Streptomycetaceae</taxon>
        <taxon>Streptomyces</taxon>
    </lineage>
</organism>
<evidence type="ECO:0000313" key="3">
    <source>
        <dbReference type="Proteomes" id="UP001183881"/>
    </source>
</evidence>
<dbReference type="Proteomes" id="UP001183881">
    <property type="component" value="Unassembled WGS sequence"/>
</dbReference>
<dbReference type="Gene3D" id="3.30.66.10">
    <property type="entry name" value="DNA topoisomerase I domain"/>
    <property type="match status" value="1"/>
</dbReference>
<dbReference type="InterPro" id="IPR035447">
    <property type="entry name" value="DNA_topo_I_N_sf"/>
</dbReference>
<proteinExistence type="predicted"/>
<accession>A0ABU2Q7B7</accession>